<dbReference type="AlphaFoldDB" id="A0A426SLS5"/>
<dbReference type="EMBL" id="QOCI01000004">
    <property type="protein sequence ID" value="RRR19143.1"/>
    <property type="molecule type" value="Genomic_DNA"/>
</dbReference>
<accession>A0A426SLS5</accession>
<dbReference type="GeneID" id="78120832"/>
<protein>
    <recommendedName>
        <fullName evidence="3">Tetratricopeptide repeat protein</fullName>
    </recommendedName>
</protein>
<comment type="caution">
    <text evidence="1">The sequence shown here is derived from an EMBL/GenBank/DDBJ whole genome shotgun (WGS) entry which is preliminary data.</text>
</comment>
<keyword evidence="2" id="KW-1185">Reference proteome</keyword>
<name>A0A426SLS5_9MICO</name>
<evidence type="ECO:0008006" key="3">
    <source>
        <dbReference type="Google" id="ProtNLM"/>
    </source>
</evidence>
<proteinExistence type="predicted"/>
<evidence type="ECO:0000313" key="2">
    <source>
        <dbReference type="Proteomes" id="UP000274327"/>
    </source>
</evidence>
<gene>
    <name evidence="1" type="ORF">DS079_07320</name>
</gene>
<dbReference type="Proteomes" id="UP000274327">
    <property type="component" value="Unassembled WGS sequence"/>
</dbReference>
<dbReference type="RefSeq" id="WP_126986166.1">
    <property type="nucleotide sequence ID" value="NZ_ML133853.1"/>
</dbReference>
<evidence type="ECO:0000313" key="1">
    <source>
        <dbReference type="EMBL" id="RRR19143.1"/>
    </source>
</evidence>
<reference evidence="1 2" key="1">
    <citation type="submission" date="2018-07" db="EMBL/GenBank/DDBJ databases">
        <title>Brachybacteriurn paraconglorneratum KCTC 9916.</title>
        <authorList>
            <person name="Li Y."/>
        </authorList>
    </citation>
    <scope>NUCLEOTIDE SEQUENCE [LARGE SCALE GENOMIC DNA]</scope>
    <source>
        <strain evidence="1 2">KCTC 9916</strain>
    </source>
</reference>
<dbReference type="InterPro" id="IPR011990">
    <property type="entry name" value="TPR-like_helical_dom_sf"/>
</dbReference>
<sequence>MVSFVGETPRSMQFSTMSSLEARIFAPSSDPEGELRELRASLDSNHFLGHMRIAGILSQGPGPKLGAVRRHFAYALTESELQLLDEENAQAVGIAPVEDSRTSRLEDICGIFCYCLGEVSEHLGRNKEAEIHFANGVKYFNMQSSMKLALYEKQAGRFDRAQFLLTSAVEDDDLDIQYLLGDLFQTKGELRTAREYYVEAAAAGQTRAAQRLAELDQLPAMNSKSGSEEEVDLGNGWTALVNNLDGGIFVYFEGREIEDLEGHSMLRFILDSAHMGPEDLFSELETHRSMVNDLKVRSITFRDDSRAGLVQSRTSDWVSEDDFFEVVIDLESGKIATYRYNNLTEALRALHPKLALHQRM</sequence>
<dbReference type="Gene3D" id="1.25.40.10">
    <property type="entry name" value="Tetratricopeptide repeat domain"/>
    <property type="match status" value="1"/>
</dbReference>
<organism evidence="1 2">
    <name type="scientific">Brachybacterium paraconglomeratum</name>
    <dbReference type="NCBI Taxonomy" id="173362"/>
    <lineage>
        <taxon>Bacteria</taxon>
        <taxon>Bacillati</taxon>
        <taxon>Actinomycetota</taxon>
        <taxon>Actinomycetes</taxon>
        <taxon>Micrococcales</taxon>
        <taxon>Dermabacteraceae</taxon>
        <taxon>Brachybacterium</taxon>
    </lineage>
</organism>
<dbReference type="SUPFAM" id="SSF81901">
    <property type="entry name" value="HCP-like"/>
    <property type="match status" value="1"/>
</dbReference>